<dbReference type="Pfam" id="PF23271">
    <property type="entry name" value="HEAT_GCN1"/>
    <property type="match status" value="1"/>
</dbReference>
<dbReference type="FunFam" id="1.25.10.10:FF:000090">
    <property type="entry name" value="eIF-2-alpha kinase activator GCN1"/>
    <property type="match status" value="1"/>
</dbReference>
<dbReference type="SUPFAM" id="SSF48371">
    <property type="entry name" value="ARM repeat"/>
    <property type="match status" value="3"/>
</dbReference>
<proteinExistence type="inferred from homology"/>
<feature type="repeat" description="HEAT" evidence="3">
    <location>
        <begin position="1728"/>
        <end position="1764"/>
    </location>
</feature>
<feature type="domain" description="TOG" evidence="4">
    <location>
        <begin position="1357"/>
        <end position="1593"/>
    </location>
</feature>
<dbReference type="Pfam" id="PF25801">
    <property type="entry name" value="HEAT_GCN1_C_2"/>
    <property type="match status" value="1"/>
</dbReference>
<dbReference type="GO" id="GO:0005829">
    <property type="term" value="C:cytosol"/>
    <property type="evidence" value="ECO:0007669"/>
    <property type="project" value="TreeGrafter"/>
</dbReference>
<dbReference type="GO" id="GO:0019887">
    <property type="term" value="F:protein kinase regulator activity"/>
    <property type="evidence" value="ECO:0007669"/>
    <property type="project" value="TreeGrafter"/>
</dbReference>
<dbReference type="InterPro" id="IPR000357">
    <property type="entry name" value="HEAT"/>
</dbReference>
<dbReference type="Pfam" id="PF24993">
    <property type="entry name" value="GNC1_N"/>
    <property type="match status" value="1"/>
</dbReference>
<dbReference type="STRING" id="400727.A0A2T7PDN0"/>
<dbReference type="EMBL" id="PZQS01000004">
    <property type="protein sequence ID" value="PVD31523.1"/>
    <property type="molecule type" value="Genomic_DNA"/>
</dbReference>
<reference evidence="5 6" key="1">
    <citation type="submission" date="2018-04" db="EMBL/GenBank/DDBJ databases">
        <title>The genome of golden apple snail Pomacea canaliculata provides insight into stress tolerance and invasive adaptation.</title>
        <authorList>
            <person name="Liu C."/>
            <person name="Liu B."/>
            <person name="Ren Y."/>
            <person name="Zhang Y."/>
            <person name="Wang H."/>
            <person name="Li S."/>
            <person name="Jiang F."/>
            <person name="Yin L."/>
            <person name="Zhang G."/>
            <person name="Qian W."/>
            <person name="Fan W."/>
        </authorList>
    </citation>
    <scope>NUCLEOTIDE SEQUENCE [LARGE SCALE GENOMIC DNA]</scope>
    <source>
        <strain evidence="5">SZHN2017</strain>
        <tissue evidence="5">Muscle</tissue>
    </source>
</reference>
<gene>
    <name evidence="5" type="ORF">C0Q70_06936</name>
</gene>
<feature type="repeat" description="HEAT" evidence="3">
    <location>
        <begin position="1956"/>
        <end position="1993"/>
    </location>
</feature>
<dbReference type="OrthoDB" id="5148094at2759"/>
<dbReference type="InterPro" id="IPR034085">
    <property type="entry name" value="TOG"/>
</dbReference>
<dbReference type="FunFam" id="1.25.10.10:FF:000162">
    <property type="entry name" value="GCN1, eIF2 alpha kinase activator homolog"/>
    <property type="match status" value="1"/>
</dbReference>
<dbReference type="Pfam" id="PF12074">
    <property type="entry name" value="Gcn1_N"/>
    <property type="match status" value="1"/>
</dbReference>
<dbReference type="PROSITE" id="PS50077">
    <property type="entry name" value="HEAT_REPEAT"/>
    <property type="match status" value="4"/>
</dbReference>
<protein>
    <recommendedName>
        <fullName evidence="4">TOG domain-containing protein</fullName>
    </recommendedName>
</protein>
<dbReference type="Proteomes" id="UP000245119">
    <property type="component" value="Linkage Group LG4"/>
</dbReference>
<dbReference type="Gene3D" id="1.25.10.10">
    <property type="entry name" value="Leucine-rich Repeat Variant"/>
    <property type="match status" value="7"/>
</dbReference>
<dbReference type="InterPro" id="IPR022716">
    <property type="entry name" value="Gcn1_N"/>
</dbReference>
<dbReference type="Pfam" id="PF24987">
    <property type="entry name" value="HEAT_EF3_N"/>
    <property type="match status" value="2"/>
</dbReference>
<feature type="repeat" description="HEAT" evidence="3">
    <location>
        <begin position="1534"/>
        <end position="1571"/>
    </location>
</feature>
<dbReference type="InterPro" id="IPR057546">
    <property type="entry name" value="HEAT_GCN1"/>
</dbReference>
<evidence type="ECO:0000313" key="6">
    <source>
        <dbReference type="Proteomes" id="UP000245119"/>
    </source>
</evidence>
<name>A0A2T7PDN0_POMCA</name>
<organism evidence="5 6">
    <name type="scientific">Pomacea canaliculata</name>
    <name type="common">Golden apple snail</name>
    <dbReference type="NCBI Taxonomy" id="400727"/>
    <lineage>
        <taxon>Eukaryota</taxon>
        <taxon>Metazoa</taxon>
        <taxon>Spiralia</taxon>
        <taxon>Lophotrochozoa</taxon>
        <taxon>Mollusca</taxon>
        <taxon>Gastropoda</taxon>
        <taxon>Caenogastropoda</taxon>
        <taxon>Architaenioglossa</taxon>
        <taxon>Ampullarioidea</taxon>
        <taxon>Ampullariidae</taxon>
        <taxon>Pomacea</taxon>
    </lineage>
</organism>
<evidence type="ECO:0000313" key="5">
    <source>
        <dbReference type="EMBL" id="PVD31523.1"/>
    </source>
</evidence>
<comment type="caution">
    <text evidence="5">The sequence shown here is derived from an EMBL/GenBank/DDBJ whole genome shotgun (WGS) entry which is preliminary data.</text>
</comment>
<dbReference type="GO" id="GO:0006417">
    <property type="term" value="P:regulation of translation"/>
    <property type="evidence" value="ECO:0007669"/>
    <property type="project" value="TreeGrafter"/>
</dbReference>
<dbReference type="InterPro" id="IPR016024">
    <property type="entry name" value="ARM-type_fold"/>
</dbReference>
<feature type="repeat" description="HEAT" evidence="3">
    <location>
        <begin position="1608"/>
        <end position="1646"/>
    </location>
</feature>
<dbReference type="InterPro" id="IPR021133">
    <property type="entry name" value="HEAT_type_2"/>
</dbReference>
<dbReference type="InterPro" id="IPR011989">
    <property type="entry name" value="ARM-like"/>
</dbReference>
<keyword evidence="6" id="KW-1185">Reference proteome</keyword>
<dbReference type="InterPro" id="IPR056810">
    <property type="entry name" value="GNC1-like_N"/>
</dbReference>
<evidence type="ECO:0000256" key="3">
    <source>
        <dbReference type="PROSITE-ProRule" id="PRU00103"/>
    </source>
</evidence>
<evidence type="ECO:0000256" key="2">
    <source>
        <dbReference type="ARBA" id="ARBA00022737"/>
    </source>
</evidence>
<dbReference type="PANTHER" id="PTHR23346">
    <property type="entry name" value="TRANSLATIONAL ACTIVATOR GCN1-RELATED"/>
    <property type="match status" value="1"/>
</dbReference>
<dbReference type="Pfam" id="PF02985">
    <property type="entry name" value="HEAT"/>
    <property type="match status" value="1"/>
</dbReference>
<dbReference type="GO" id="GO:0034198">
    <property type="term" value="P:cellular response to amino acid starvation"/>
    <property type="evidence" value="ECO:0007669"/>
    <property type="project" value="TreeGrafter"/>
</dbReference>
<evidence type="ECO:0000256" key="1">
    <source>
        <dbReference type="ARBA" id="ARBA00007366"/>
    </source>
</evidence>
<sequence length="2620" mass="287399">MAGSSTSSAEALKRFAAKVAVSSTKERVNALQDVVKFVTNGDLPEPAVKGIFRFLTSALGRYHDAGSRRASFKLVSAVTKAYPESSVKNIVSALSSFAESCKKKYHPDKSTSGDALFALSWTCIVLREGLVQNDISEQSLQQLVGLQCLLVYGTCSVDRRVLNEAAYRKLRHVWMEVPGSVEKFLQLLEKVEPADHNMCCCALVLQYLTTTKNKTLLDLYKGTFLDLYLKQVLSSRTKPPLAVLVSSRGILRQCTHQDFKEQVLPAVQKAMLRNPEIILGTVSKMLSDMSIDLSQYATDIAKLLGAPIASKDEAIRKIAVDAVRNLAGQCSDPGAVEKLVVHFFGVLNGSEGKLAVADQKVSVLQGIGNLFYNTVSGTSSLQELATKVTELFLPTLQQEVHEGTLVHALAMMSLWCSKFYTHVPDKLIQWFEKGLTLKTSTSAVRSAYFLCMNACFHGDTLLQASRVLPLLLQTVEKTSKMPGQSQLVTEMLSASRILVRLASVDIDAESKLGPFWSMVVDNSKQWIVSEKFLTSATCETLCSLVSLVERLVVDFPHKMTEVILRPYYRALIFCLTHRSWTVRSHALSTTRRLLSLLGGAQISLSLVSEFKSVLETQNVNLRLQMEKDDEGKGNEESKVINPKILCKALLSVCSVEKVDKQNAEAIAMATLLPAHHPYLVYSDQDMWVEILQKLNLDPGYFVEKHATQCLTFAKTAQMLAPNVEKAIMTLCRIHAESTVGPLIDYVASLISNTGLDQVTKDEYGIFLTPEGELYDHTIIENAMKSTTKEQNVKRENKLYSYAEQMAELELRKEIEHKRGKKVEEMPKLSKKQEELLAAQRLRESETRQRLTEMYNRLCCGCSLLDAALLGNPMACRLHMNAICNLLVPLLASPLAGPRASQVFLRLGEAAFDDKQLGTLVSNVTLRLLEPVCSTPSQWSEEPLAEQATRTLHLLLTCTNVDPENPDLFPAPTVGFLYYFLASILKTGGKVVGGDSTVCSEVLEFVRLHATMRRSSDKEDNISEMDPDLLPRQKLIVLCLNVIGTMEMGLQQGALAALSELARCANGDECATTVTNEEIFELLKALESPCMAVREAALQCLQELHEVLPGMDEDFTMWIQIAKRVWIACHDVDETIQSLAKSLRADLEMEEAHSELSGMIIEDVSHDVDIIRRAAGGALAEALTKHPDQVPVVLTQLLDLYNQQNYLPPVQLDPLGRKIEEQSPDQWTSRSGVALALADLAPLLPQDQIRPLFDFFVPTALGDRSPEVRSHMRDAALATINSHGKENVNMLLPVFENFLATAPDTASNDTVRQSIVILMGNLAKHLDPDNPKVRPIVAQLISALSTPSQEVQEAVANCLPPLVPSIKQGAPELVQRLLMLLLESDNFGERKGAAYGLAGLVKGMGILALKQQQVMDTLTNAIQDKKSPRKREGALLAFEMLCNMLGRLFEPYIVHIIQHLLLCFGDGNQYVREAADECAKAVMRNLSAHGVKLVLPSLLRGLEEDSWRTKAGSVELLGAMAFCAPKQLSACLPSIVPKLTEVLTDSHVKVQHAGSQALQQIGSVIRNPEIQAIVPILLEALQEPTKRTTVCLQKLLATKFDLAPYLPSVIPGLKQCLLDPVPEVRSVSARALGAMVKGMGEGTFDDLLPWLMEKLVSENSSVDRSGAAQGLSEVIGGMGLEKLQKLMGDIITTAERVDLMPHVRDGYIMTYIYLPAVFGTDFAQYVGPILPSILQALADESEFVRDTALRAGQRIISQYADTAIELLLPELERGLFDDNWRIRFSSVQLLGDLLYKVSGVSGKMSTETADEDDNFGTESSHQAIMGALGSDRRNRVLSGLYMGRSDTALMVRQSALHVWKVIVHNTPRTLKEILPTLFSLLLGCLASTSHDKRTVAARTLGDIVRKLGERVLPEIIPILEKGLDSEEADQRQGVCIGLTEIMGSTSRDHVIVFADSLIPTVRRALCDPLPEVRQVASHTFDHLHSNIGQRALDEILPYLLEQLVNQSMSDRALDGLKQVMSVKSKVVLPYLVPQLTAPPVNTKALSLLTSAAGDALTRHLGKILPALMSSLSQKIGMPDEEQELEYCKKVVLSVHDDIGVRTIMEDLLSTMAAAGSGNAKHIALSWAAVTMLQAFCSHTQADYSEYLPQLFRGLIQLFIQTDEPLLVAAWSCLDAITKKLDASDMVSHIVSVRQAVKFALSDFKGKELPGFSIPKKGIAPLLPLFREGILNGTQEIKEAAAIGLGELIALTSAEALKPSVVNITGPLIRILGDRFTWNVKVAVLETLTLLLSKVGMMLKPFLPQLQTTFVKALNDPNRSVRLMAAAALGKLIVIHVRVDPLFTELYTGVKAADDASIKDTFLQALRYCIQGSGSKMADTLRKQILQTLQSLLSFSEDSTRTTAAGCFGSLCTVLPDAELSEVMIDQLLDIDPSTDWTLRHGRSCALSVALKECPQRLWTPELKKTITHTVTQLANADRIPICLSGVRSVGFLLRYLVEQGDNSSDISELVAILVKSLKSDANDVKQLVGQMLTYVGEAALPGASSGRGTGDGTVCISTSILRMLVPALVMGTKEKNTMVRVACETALVTLLQLRQGDSLYQDGLVGVGWGTRQLTGLPSIE</sequence>
<comment type="similarity">
    <text evidence="1">Belongs to the GCN1 family.</text>
</comment>
<accession>A0A2T7PDN0</accession>
<dbReference type="SMART" id="SM01349">
    <property type="entry name" value="TOG"/>
    <property type="match status" value="1"/>
</dbReference>
<evidence type="ECO:0000259" key="4">
    <source>
        <dbReference type="SMART" id="SM01349"/>
    </source>
</evidence>
<keyword evidence="2" id="KW-0677">Repeat</keyword>
<dbReference type="PANTHER" id="PTHR23346:SF7">
    <property type="entry name" value="STALLED RIBOSOME SENSOR GCN1"/>
    <property type="match status" value="1"/>
</dbReference>